<evidence type="ECO:0000256" key="5">
    <source>
        <dbReference type="ARBA" id="ARBA00022741"/>
    </source>
</evidence>
<dbReference type="SUPFAM" id="SSF90123">
    <property type="entry name" value="ABC transporter transmembrane region"/>
    <property type="match status" value="1"/>
</dbReference>
<dbReference type="GO" id="GO:0005524">
    <property type="term" value="F:ATP binding"/>
    <property type="evidence" value="ECO:0007669"/>
    <property type="project" value="UniProtKB-KW"/>
</dbReference>
<keyword evidence="6 12" id="KW-0067">ATP-binding</keyword>
<dbReference type="Pfam" id="PF00664">
    <property type="entry name" value="ABC_membrane"/>
    <property type="match status" value="1"/>
</dbReference>
<keyword evidence="5" id="KW-0547">Nucleotide-binding</keyword>
<proteinExistence type="predicted"/>
<comment type="caution">
    <text evidence="12">The sequence shown here is derived from an EMBL/GenBank/DDBJ whole genome shotgun (WGS) entry which is preliminary data.</text>
</comment>
<evidence type="ECO:0000256" key="2">
    <source>
        <dbReference type="ARBA" id="ARBA00022448"/>
    </source>
</evidence>
<dbReference type="PANTHER" id="PTHR43394:SF1">
    <property type="entry name" value="ATP-BINDING CASSETTE SUB-FAMILY B MEMBER 10, MITOCHONDRIAL"/>
    <property type="match status" value="1"/>
</dbReference>
<evidence type="ECO:0000259" key="10">
    <source>
        <dbReference type="PROSITE" id="PS50893"/>
    </source>
</evidence>
<dbReference type="FunFam" id="3.40.50.300:FF:000221">
    <property type="entry name" value="Multidrug ABC transporter ATP-binding protein"/>
    <property type="match status" value="1"/>
</dbReference>
<dbReference type="Pfam" id="PF00005">
    <property type="entry name" value="ABC_tran"/>
    <property type="match status" value="1"/>
</dbReference>
<evidence type="ECO:0000256" key="6">
    <source>
        <dbReference type="ARBA" id="ARBA00022840"/>
    </source>
</evidence>
<evidence type="ECO:0000256" key="1">
    <source>
        <dbReference type="ARBA" id="ARBA00004651"/>
    </source>
</evidence>
<dbReference type="InterPro" id="IPR011527">
    <property type="entry name" value="ABC1_TM_dom"/>
</dbReference>
<dbReference type="PROSITE" id="PS50929">
    <property type="entry name" value="ABC_TM1F"/>
    <property type="match status" value="1"/>
</dbReference>
<evidence type="ECO:0000313" key="13">
    <source>
        <dbReference type="Proteomes" id="UP000051568"/>
    </source>
</evidence>
<keyword evidence="7 9" id="KW-1133">Transmembrane helix</keyword>
<feature type="domain" description="ABC transporter" evidence="10">
    <location>
        <begin position="331"/>
        <end position="566"/>
    </location>
</feature>
<evidence type="ECO:0000313" key="12">
    <source>
        <dbReference type="EMBL" id="KRN66252.1"/>
    </source>
</evidence>
<gene>
    <name evidence="12" type="ORF">IV80_GL001502</name>
</gene>
<dbReference type="InterPro" id="IPR027417">
    <property type="entry name" value="P-loop_NTPase"/>
</dbReference>
<feature type="transmembrane region" description="Helical" evidence="9">
    <location>
        <begin position="156"/>
        <end position="176"/>
    </location>
</feature>
<dbReference type="AlphaFoldDB" id="A0A0R2IVL6"/>
<keyword evidence="8 9" id="KW-0472">Membrane</keyword>
<feature type="transmembrane region" description="Helical" evidence="9">
    <location>
        <begin position="53"/>
        <end position="77"/>
    </location>
</feature>
<dbReference type="PANTHER" id="PTHR43394">
    <property type="entry name" value="ATP-DEPENDENT PERMEASE MDL1, MITOCHONDRIAL"/>
    <property type="match status" value="1"/>
</dbReference>
<feature type="transmembrane region" description="Helical" evidence="9">
    <location>
        <begin position="12"/>
        <end position="33"/>
    </location>
</feature>
<dbReference type="Gene3D" id="3.40.50.300">
    <property type="entry name" value="P-loop containing nucleotide triphosphate hydrolases"/>
    <property type="match status" value="1"/>
</dbReference>
<dbReference type="Gene3D" id="1.20.1560.10">
    <property type="entry name" value="ABC transporter type 1, transmembrane domain"/>
    <property type="match status" value="1"/>
</dbReference>
<dbReference type="InterPro" id="IPR003439">
    <property type="entry name" value="ABC_transporter-like_ATP-bd"/>
</dbReference>
<name>A0A0R2IVL6_9LACO</name>
<evidence type="ECO:0000256" key="8">
    <source>
        <dbReference type="ARBA" id="ARBA00023136"/>
    </source>
</evidence>
<keyword evidence="2" id="KW-0813">Transport</keyword>
<reference evidence="12 13" key="1">
    <citation type="journal article" date="2015" name="Genome Announc.">
        <title>Expanding the biotechnology potential of lactobacilli through comparative genomics of 213 strains and associated genera.</title>
        <authorList>
            <person name="Sun Z."/>
            <person name="Harris H.M."/>
            <person name="McCann A."/>
            <person name="Guo C."/>
            <person name="Argimon S."/>
            <person name="Zhang W."/>
            <person name="Yang X."/>
            <person name="Jeffery I.B."/>
            <person name="Cooney J.C."/>
            <person name="Kagawa T.F."/>
            <person name="Liu W."/>
            <person name="Song Y."/>
            <person name="Salvetti E."/>
            <person name="Wrobel A."/>
            <person name="Rasinkangas P."/>
            <person name="Parkhill J."/>
            <person name="Rea M.C."/>
            <person name="O'Sullivan O."/>
            <person name="Ritari J."/>
            <person name="Douillard F.P."/>
            <person name="Paul Ross R."/>
            <person name="Yang R."/>
            <person name="Briner A.E."/>
            <person name="Felis G.E."/>
            <person name="de Vos W.M."/>
            <person name="Barrangou R."/>
            <person name="Klaenhammer T.R."/>
            <person name="Caufield P.W."/>
            <person name="Cui Y."/>
            <person name="Zhang H."/>
            <person name="O'Toole P.W."/>
        </authorList>
    </citation>
    <scope>NUCLEOTIDE SEQUENCE [LARGE SCALE GENOMIC DNA]</scope>
    <source>
        <strain evidence="12 13">DSM 17757</strain>
    </source>
</reference>
<dbReference type="GO" id="GO:0005886">
    <property type="term" value="C:plasma membrane"/>
    <property type="evidence" value="ECO:0007669"/>
    <property type="project" value="UniProtKB-SubCell"/>
</dbReference>
<dbReference type="EMBL" id="JQBR01000005">
    <property type="protein sequence ID" value="KRN66252.1"/>
    <property type="molecule type" value="Genomic_DNA"/>
</dbReference>
<protein>
    <submittedName>
        <fullName evidence="12">ABC transporter ATP-binding permease protein</fullName>
    </submittedName>
</protein>
<dbReference type="PROSITE" id="PS50893">
    <property type="entry name" value="ABC_TRANSPORTER_2"/>
    <property type="match status" value="1"/>
</dbReference>
<dbReference type="GO" id="GO:0016887">
    <property type="term" value="F:ATP hydrolysis activity"/>
    <property type="evidence" value="ECO:0007669"/>
    <property type="project" value="InterPro"/>
</dbReference>
<evidence type="ECO:0000256" key="3">
    <source>
        <dbReference type="ARBA" id="ARBA00022475"/>
    </source>
</evidence>
<feature type="domain" description="ABC transmembrane type-1" evidence="11">
    <location>
        <begin position="18"/>
        <end position="299"/>
    </location>
</feature>
<comment type="subcellular location">
    <subcellularLocation>
        <location evidence="1">Cell membrane</location>
        <topology evidence="1">Multi-pass membrane protein</topology>
    </subcellularLocation>
</comment>
<feature type="transmembrane region" description="Helical" evidence="9">
    <location>
        <begin position="279"/>
        <end position="298"/>
    </location>
</feature>
<dbReference type="Proteomes" id="UP000051568">
    <property type="component" value="Unassembled WGS sequence"/>
</dbReference>
<dbReference type="InterPro" id="IPR036640">
    <property type="entry name" value="ABC1_TM_sf"/>
</dbReference>
<organism evidence="12 13">
    <name type="scientific">Pediococcus cellicola</name>
    <dbReference type="NCBI Taxonomy" id="319652"/>
    <lineage>
        <taxon>Bacteria</taxon>
        <taxon>Bacillati</taxon>
        <taxon>Bacillota</taxon>
        <taxon>Bacilli</taxon>
        <taxon>Lactobacillales</taxon>
        <taxon>Lactobacillaceae</taxon>
        <taxon>Pediococcus</taxon>
    </lineage>
</organism>
<dbReference type="SMART" id="SM00382">
    <property type="entry name" value="AAA"/>
    <property type="match status" value="1"/>
</dbReference>
<evidence type="ECO:0000256" key="4">
    <source>
        <dbReference type="ARBA" id="ARBA00022692"/>
    </source>
</evidence>
<feature type="transmembrane region" description="Helical" evidence="9">
    <location>
        <begin position="126"/>
        <end position="150"/>
    </location>
</feature>
<accession>A0A0R2IVL6</accession>
<feature type="transmembrane region" description="Helical" evidence="9">
    <location>
        <begin position="231"/>
        <end position="259"/>
    </location>
</feature>
<evidence type="ECO:0000256" key="7">
    <source>
        <dbReference type="ARBA" id="ARBA00022989"/>
    </source>
</evidence>
<keyword evidence="13" id="KW-1185">Reference proteome</keyword>
<keyword evidence="3" id="KW-1003">Cell membrane</keyword>
<evidence type="ECO:0000259" key="11">
    <source>
        <dbReference type="PROSITE" id="PS50929"/>
    </source>
</evidence>
<dbReference type="STRING" id="319652.IV80_GL001502"/>
<evidence type="ECO:0000256" key="9">
    <source>
        <dbReference type="SAM" id="Phobius"/>
    </source>
</evidence>
<dbReference type="CDD" id="cd18548">
    <property type="entry name" value="ABC_6TM_Tm287_like"/>
    <property type="match status" value="1"/>
</dbReference>
<dbReference type="InterPro" id="IPR039421">
    <property type="entry name" value="Type_1_exporter"/>
</dbReference>
<keyword evidence="4 9" id="KW-0812">Transmembrane</keyword>
<dbReference type="PATRIC" id="fig|319652.3.peg.1522"/>
<sequence>MLLKILKEHARKYWLDILLAMVTVVVMAGSTLWQPKLLQNVITAILQNQSHKITTLGIYLIVIAVIGLLAGILNTILSAKVAQSMSADIRETVFRKIETFSFGNIEKFQAGNLVVRLTNDVNQIQNLIMTALQSLLRVPILFVGAFILAINTIHQLWWIILVLVLLVVGISAATFGKMGRHFGLMQGLIDRVNELAKENLVGVRVVKSFNQEKNEEKRFNEVSDQLNEQNIFVGTLFSVLIPAFTLVGNLAVVTAIYFVGDLAKSDPGSVAAIASFVNYLMQVMFAIIIGGMMMTFSARAMVSLQRIREVLDTQPEITYPEVPEQELDGSVSFENVSFSYEGENTPTLKDINFKADAGEMIGIVGATGSGKSTLAQLIPRLFDPQTGVVKVGGVDLKQVNEKSLRKAVAFVLQRAILFSGTIGDNLKQGKKDATEHDMNRASRIAQAAEFIDRLPERYEASVEERSANFSGGQKQRLSITRGVIGQPKILIMDDSTSALDAHSEKLVQEALNHELKGTTTFIIAEKIASVLHADRILVMDDGQLVGEGTHAQLVKSNRIYQEIYATQKGKEAI</sequence>
<dbReference type="SUPFAM" id="SSF52540">
    <property type="entry name" value="P-loop containing nucleoside triphosphate hydrolases"/>
    <property type="match status" value="1"/>
</dbReference>
<dbReference type="GO" id="GO:0015421">
    <property type="term" value="F:ABC-type oligopeptide transporter activity"/>
    <property type="evidence" value="ECO:0007669"/>
    <property type="project" value="TreeGrafter"/>
</dbReference>
<dbReference type="InterPro" id="IPR003593">
    <property type="entry name" value="AAA+_ATPase"/>
</dbReference>